<feature type="compositionally biased region" description="Low complexity" evidence="1">
    <location>
        <begin position="986"/>
        <end position="996"/>
    </location>
</feature>
<comment type="caution">
    <text evidence="3">The sequence shown here is derived from an EMBL/GenBank/DDBJ whole genome shotgun (WGS) entry which is preliminary data.</text>
</comment>
<dbReference type="GO" id="GO:0005634">
    <property type="term" value="C:nucleus"/>
    <property type="evidence" value="ECO:0007669"/>
    <property type="project" value="TreeGrafter"/>
</dbReference>
<evidence type="ECO:0000256" key="1">
    <source>
        <dbReference type="SAM" id="MobiDB-lite"/>
    </source>
</evidence>
<feature type="compositionally biased region" description="Polar residues" evidence="1">
    <location>
        <begin position="625"/>
        <end position="634"/>
    </location>
</feature>
<dbReference type="InterPro" id="IPR037138">
    <property type="entry name" value="His_deacetylse_dom_sf"/>
</dbReference>
<sequence length="1141" mass="122309">MASTRDAPQPSRLETTTTNTKTAPAEDNDLARSLEKLSISHDATPKSPLLEEPKTPLGPPSRRSSQSPAPRRRVPSRSPSAGPNNRMQNPSTPNLHRKASMNSLHSANGVSAPYPPLRRSSSNQALSPTGDAPLPPKAPLTPASIASDCLKAELNTIHGPTPTLSAETVVIVNDAVYGHRFSRPRTSKGVLSTIVERPERIKAAMLGISLAYVRLGERHADGAQALTPKREAKEVSSIPFRIQKTDRKLSILSPAVTNVHGTKWMDELKGMCDMAEGRLAAGGKELQRRPRSRTSTRTADEPTPEKLHEGDLYLCSESLNAFEGALGAVCEGIDTVFNENGPRRAFVGVRPPGHHCSASHPSGFCWVNNVHVGIMHAAMNHGLTHAAIIDFDLHHGDGSQSITWQHNARANLATKNAMAWKKSSIGYFSLHDINSYPCEGGDEEKVKNASLCIDNAHGQSIWNVHLEQWDSEQEFWDLYETKYSLLLVKARNYLRNQARRLSKLEQTPKAAIFFSAGFDASEWESAGMQRHTVNVPTGFYARLSRDVVKLASEEGLGVDGRVISVLEGGYSDRALFSGVFSHLCGFAPSCDAKPQTASDGLGIAAPELGLAPRQTSTENEDTEQESTSAPPYNPTWWASSSLDVVDSLIAVPPEVPKKPRQPSLSTYSSPTQASVAKVVDPANMRRSLSGLSSKSHTRPTSPPPPEVPWHIAANELSKLLIPSDRQTDSCKPEDLNAEATRQRQARQSTAPKATPVGTPERPGSKMNLRGRKPRVVSSQVSEAVSAKDRRKTLATSTPVTETVKNPIPLVNEQATTVVTTESKATGARRASRRLSGISAIGNTTDEAPPQSSTTTRPDLAASGRSQSSTDLAANKTRVPATPRRAAGNTRTARGAGKAATTAPIDKQVPATEPRKPPTTVDDLDNITRGMKKIKINLITKSQKEARERARLDKANTSAAGPAPAAPSLAKAPSTEVDMPSSPPISPTTIPTESPKPAITNEWALDHQGPVIMKQEPDLGSEPGLLDHDSKSTTYGTDDSCILPPHKTPSPDLPQVAIQASSDPADVFIAYQPEGPAPKAAVQSEPLTWLPPNMPTPSANTPAGTPIPARSNLFTYKTGSIPFAPRPKNGAPPADEGKHGSG</sequence>
<dbReference type="SUPFAM" id="SSF52768">
    <property type="entry name" value="Arginase/deacetylase"/>
    <property type="match status" value="1"/>
</dbReference>
<dbReference type="GO" id="GO:0004407">
    <property type="term" value="F:histone deacetylase activity"/>
    <property type="evidence" value="ECO:0007669"/>
    <property type="project" value="TreeGrafter"/>
</dbReference>
<feature type="compositionally biased region" description="Polar residues" evidence="1">
    <location>
        <begin position="812"/>
        <end position="823"/>
    </location>
</feature>
<dbReference type="Pfam" id="PF00850">
    <property type="entry name" value="Hist_deacetyl"/>
    <property type="match status" value="1"/>
</dbReference>
<name>A0AA35Q7U7_9HYPO</name>
<dbReference type="CDD" id="cd09998">
    <property type="entry name" value="HDAC_Hos3"/>
    <property type="match status" value="1"/>
</dbReference>
<feature type="region of interest" description="Disordered" evidence="1">
    <location>
        <begin position="1013"/>
        <end position="1053"/>
    </location>
</feature>
<feature type="compositionally biased region" description="Basic and acidic residues" evidence="1">
    <location>
        <begin position="29"/>
        <end position="39"/>
    </location>
</feature>
<feature type="region of interest" description="Disordered" evidence="1">
    <location>
        <begin position="1"/>
        <end position="140"/>
    </location>
</feature>
<dbReference type="FunFam" id="3.40.800.20:FF:000011">
    <property type="entry name" value="Histone deacetylase HOS3"/>
    <property type="match status" value="1"/>
</dbReference>
<evidence type="ECO:0000313" key="3">
    <source>
        <dbReference type="EMBL" id="CAI6094965.1"/>
    </source>
</evidence>
<feature type="compositionally biased region" description="Polar residues" evidence="1">
    <location>
        <begin position="840"/>
        <end position="856"/>
    </location>
</feature>
<feature type="compositionally biased region" description="Polar residues" evidence="1">
    <location>
        <begin position="793"/>
        <end position="803"/>
    </location>
</feature>
<protein>
    <recommendedName>
        <fullName evidence="2">Histone deacetylase domain-containing protein</fullName>
    </recommendedName>
</protein>
<dbReference type="AlphaFoldDB" id="A0AA35Q7U7"/>
<dbReference type="PRINTS" id="PR01270">
    <property type="entry name" value="HDASUPER"/>
</dbReference>
<feature type="compositionally biased region" description="Basic and acidic residues" evidence="1">
    <location>
        <begin position="941"/>
        <end position="953"/>
    </location>
</feature>
<proteinExistence type="predicted"/>
<feature type="domain" description="Histone deacetylase" evidence="2">
    <location>
        <begin position="255"/>
        <end position="581"/>
    </location>
</feature>
<feature type="compositionally biased region" description="Low complexity" evidence="1">
    <location>
        <begin position="954"/>
        <end position="973"/>
    </location>
</feature>
<evidence type="ECO:0000313" key="4">
    <source>
        <dbReference type="Proteomes" id="UP001160390"/>
    </source>
</evidence>
<organism evidence="3 4">
    <name type="scientific">Clonostachys chloroleuca</name>
    <dbReference type="NCBI Taxonomy" id="1926264"/>
    <lineage>
        <taxon>Eukaryota</taxon>
        <taxon>Fungi</taxon>
        <taxon>Dikarya</taxon>
        <taxon>Ascomycota</taxon>
        <taxon>Pezizomycotina</taxon>
        <taxon>Sordariomycetes</taxon>
        <taxon>Hypocreomycetidae</taxon>
        <taxon>Hypocreales</taxon>
        <taxon>Bionectriaceae</taxon>
        <taxon>Clonostachys</taxon>
    </lineage>
</organism>
<dbReference type="PANTHER" id="PTHR47558:SF1">
    <property type="entry name" value="HISTONE DEACETYLASE HOS3"/>
    <property type="match status" value="1"/>
</dbReference>
<accession>A0AA35Q7U7</accession>
<dbReference type="InterPro" id="IPR000286">
    <property type="entry name" value="HDACs"/>
</dbReference>
<dbReference type="InterPro" id="IPR023696">
    <property type="entry name" value="Ureohydrolase_dom_sf"/>
</dbReference>
<dbReference type="EMBL" id="CABFNP030001261">
    <property type="protein sequence ID" value="CAI6094965.1"/>
    <property type="molecule type" value="Genomic_DNA"/>
</dbReference>
<feature type="compositionally biased region" description="Polar residues" evidence="1">
    <location>
        <begin position="662"/>
        <end position="674"/>
    </location>
</feature>
<feature type="region of interest" description="Disordered" evidence="1">
    <location>
        <begin position="736"/>
        <end position="998"/>
    </location>
</feature>
<dbReference type="Proteomes" id="UP001160390">
    <property type="component" value="Unassembled WGS sequence"/>
</dbReference>
<keyword evidence="4" id="KW-1185">Reference proteome</keyword>
<feature type="region of interest" description="Disordered" evidence="1">
    <location>
        <begin position="1086"/>
        <end position="1141"/>
    </location>
</feature>
<feature type="compositionally biased region" description="Polar residues" evidence="1">
    <location>
        <begin position="81"/>
        <end position="109"/>
    </location>
</feature>
<feature type="compositionally biased region" description="Low complexity" evidence="1">
    <location>
        <begin position="60"/>
        <end position="69"/>
    </location>
</feature>
<evidence type="ECO:0000259" key="2">
    <source>
        <dbReference type="Pfam" id="PF00850"/>
    </source>
</evidence>
<dbReference type="PANTHER" id="PTHR47558">
    <property type="entry name" value="HISTONE DEACETYLASE HOS3"/>
    <property type="match status" value="1"/>
</dbReference>
<gene>
    <name evidence="3" type="ORF">CCHLO57077_00007572</name>
</gene>
<dbReference type="InterPro" id="IPR023801">
    <property type="entry name" value="His_deacetylse_dom"/>
</dbReference>
<feature type="region of interest" description="Disordered" evidence="1">
    <location>
        <begin position="614"/>
        <end position="634"/>
    </location>
</feature>
<dbReference type="InterPro" id="IPR053244">
    <property type="entry name" value="HDAC_HD_type_1"/>
</dbReference>
<feature type="compositionally biased region" description="Low complexity" evidence="1">
    <location>
        <begin position="879"/>
        <end position="903"/>
    </location>
</feature>
<dbReference type="GO" id="GO:0010468">
    <property type="term" value="P:regulation of gene expression"/>
    <property type="evidence" value="ECO:0007669"/>
    <property type="project" value="UniProtKB-ARBA"/>
</dbReference>
<feature type="compositionally biased region" description="Low complexity" evidence="1">
    <location>
        <begin position="775"/>
        <end position="784"/>
    </location>
</feature>
<reference evidence="3" key="1">
    <citation type="submission" date="2023-01" db="EMBL/GenBank/DDBJ databases">
        <authorList>
            <person name="Piombo E."/>
        </authorList>
    </citation>
    <scope>NUCLEOTIDE SEQUENCE</scope>
</reference>
<feature type="region of interest" description="Disordered" evidence="1">
    <location>
        <begin position="279"/>
        <end position="306"/>
    </location>
</feature>
<dbReference type="Gene3D" id="3.40.800.20">
    <property type="entry name" value="Histone deacetylase domain"/>
    <property type="match status" value="1"/>
</dbReference>
<feature type="region of interest" description="Disordered" evidence="1">
    <location>
        <begin position="653"/>
        <end position="709"/>
    </location>
</feature>